<dbReference type="PANTHER" id="PTHR43706">
    <property type="entry name" value="NADH DEHYDROGENASE"/>
    <property type="match status" value="1"/>
</dbReference>
<dbReference type="InterPro" id="IPR045024">
    <property type="entry name" value="NDH-2"/>
</dbReference>
<evidence type="ECO:0000313" key="8">
    <source>
        <dbReference type="EMBL" id="WIM99313.1"/>
    </source>
</evidence>
<dbReference type="SUPFAM" id="SSF51905">
    <property type="entry name" value="FAD/NAD(P)-binding domain"/>
    <property type="match status" value="2"/>
</dbReference>
<evidence type="ECO:0000259" key="7">
    <source>
        <dbReference type="Pfam" id="PF07992"/>
    </source>
</evidence>
<keyword evidence="5" id="KW-0520">NAD</keyword>
<keyword evidence="2" id="KW-0285">Flavoprotein</keyword>
<dbReference type="Gene3D" id="3.50.50.100">
    <property type="match status" value="1"/>
</dbReference>
<gene>
    <name evidence="8" type="ORF">ACTOB_002963</name>
</gene>
<sequence length="489" mass="52895">MRTILVVGGGYAGFYAAWRLERKLRRDEARVVMVDPRPYMTYQPFLPEVLAGSVEARHAAVSQRRHLKKTKIISGTVVRIDHASRTVTIRPAEGPAYPLRYDVIVVTAGAVTRKLAIPGVADQAIGLKHVEEAVAIRDQLLTAFDRASTLPPGPRRRRLLTVTFVGGGFSGVEGFGELLSLAQSLVRRYPELDPAELSFHLVEARDRILPEVSGKSGRWVVRSLERRGAHVHLGTLVRSAEDGHVVLSTGEEFDSDLIVWTAGNAANPMVHNHTDLPIDDRGMLVVRADLRVGTADAPVPDAWGAGDDAAVPDLAAGDGRTTVPNAQHAVRQGKHLARNLLADLRGRRTEDYVHHSLGTVATLGLGRGIFEWRFVVIKGFPAWLMHRGYHVLAVPSWERKVRVLAIWLAAALFGRDIVSLASVRHPRRAFVTGGDPELTGAVPEPAHAVPEPAHAVPEPAHAVPEPAHAGPEEPADAVPEPAHAGPAGS</sequence>
<organism evidence="8 9">
    <name type="scientific">Actinoplanes oblitus</name>
    <dbReference type="NCBI Taxonomy" id="3040509"/>
    <lineage>
        <taxon>Bacteria</taxon>
        <taxon>Bacillati</taxon>
        <taxon>Actinomycetota</taxon>
        <taxon>Actinomycetes</taxon>
        <taxon>Micromonosporales</taxon>
        <taxon>Micromonosporaceae</taxon>
        <taxon>Actinoplanes</taxon>
    </lineage>
</organism>
<comment type="similarity">
    <text evidence="1">Belongs to the NADH dehydrogenase family.</text>
</comment>
<evidence type="ECO:0000256" key="5">
    <source>
        <dbReference type="ARBA" id="ARBA00023027"/>
    </source>
</evidence>
<name>A0ABY8WRX7_9ACTN</name>
<evidence type="ECO:0000256" key="2">
    <source>
        <dbReference type="ARBA" id="ARBA00022630"/>
    </source>
</evidence>
<proteinExistence type="inferred from homology"/>
<accession>A0ABY8WRX7</accession>
<evidence type="ECO:0000256" key="6">
    <source>
        <dbReference type="SAM" id="MobiDB-lite"/>
    </source>
</evidence>
<feature type="compositionally biased region" description="Low complexity" evidence="6">
    <location>
        <begin position="440"/>
        <end position="469"/>
    </location>
</feature>
<evidence type="ECO:0000313" key="9">
    <source>
        <dbReference type="Proteomes" id="UP001240150"/>
    </source>
</evidence>
<dbReference type="Pfam" id="PF07992">
    <property type="entry name" value="Pyr_redox_2"/>
    <property type="match status" value="1"/>
</dbReference>
<reference evidence="8 9" key="1">
    <citation type="submission" date="2023-06" db="EMBL/GenBank/DDBJ databases">
        <authorList>
            <person name="Yushchuk O."/>
            <person name="Binda E."/>
            <person name="Ruckert-Reed C."/>
            <person name="Fedorenko V."/>
            <person name="Kalinowski J."/>
            <person name="Marinelli F."/>
        </authorList>
    </citation>
    <scope>NUCLEOTIDE SEQUENCE [LARGE SCALE GENOMIC DNA]</scope>
    <source>
        <strain evidence="8 9">NRRL 3884</strain>
    </source>
</reference>
<keyword evidence="9" id="KW-1185">Reference proteome</keyword>
<keyword evidence="4" id="KW-0560">Oxidoreductase</keyword>
<evidence type="ECO:0000256" key="4">
    <source>
        <dbReference type="ARBA" id="ARBA00023002"/>
    </source>
</evidence>
<dbReference type="Proteomes" id="UP001240150">
    <property type="component" value="Chromosome"/>
</dbReference>
<evidence type="ECO:0000256" key="1">
    <source>
        <dbReference type="ARBA" id="ARBA00005272"/>
    </source>
</evidence>
<evidence type="ECO:0000256" key="3">
    <source>
        <dbReference type="ARBA" id="ARBA00022827"/>
    </source>
</evidence>
<dbReference type="PANTHER" id="PTHR43706:SF45">
    <property type="entry name" value="NADH DEHYDROGENASE-LIKE PROTEIN RV1812C"/>
    <property type="match status" value="1"/>
</dbReference>
<feature type="domain" description="FAD/NAD(P)-binding" evidence="7">
    <location>
        <begin position="3"/>
        <end position="333"/>
    </location>
</feature>
<dbReference type="EMBL" id="CP126980">
    <property type="protein sequence ID" value="WIM99313.1"/>
    <property type="molecule type" value="Genomic_DNA"/>
</dbReference>
<dbReference type="InterPro" id="IPR036188">
    <property type="entry name" value="FAD/NAD-bd_sf"/>
</dbReference>
<dbReference type="PRINTS" id="PR00368">
    <property type="entry name" value="FADPNR"/>
</dbReference>
<protein>
    <submittedName>
        <fullName evidence="8">FAD-dependent oxidoreductase</fullName>
    </submittedName>
</protein>
<feature type="compositionally biased region" description="Low complexity" evidence="6">
    <location>
        <begin position="476"/>
        <end position="489"/>
    </location>
</feature>
<dbReference type="InterPro" id="IPR023753">
    <property type="entry name" value="FAD/NAD-binding_dom"/>
</dbReference>
<keyword evidence="3" id="KW-0274">FAD</keyword>
<feature type="region of interest" description="Disordered" evidence="6">
    <location>
        <begin position="433"/>
        <end position="489"/>
    </location>
</feature>